<dbReference type="GeneID" id="92043076"/>
<evidence type="ECO:0000313" key="5">
    <source>
        <dbReference type="Proteomes" id="UP001433268"/>
    </source>
</evidence>
<dbReference type="Proteomes" id="UP001433268">
    <property type="component" value="Unassembled WGS sequence"/>
</dbReference>
<sequence length="545" mass="62482">MMVAKLSDLPPELLDRVCYFVDRKQTLVHLSRCSRQLCAAATPHLYRRIDLLSTPTGDVDKHLDTLVSLFLSHAEVASHVRHLAIRMPDSRAPREESTVRAPEIQEFIRRLDGIFPSNEKPRPSLETQPTETIPGAFDDTNEDEEDLDAASVWSTTDESEEEIEGGDEEEASNEDMSGKLSQKATEVQRWVILVILLTRLQKLVTLDLEFSQPAYCGEIFDMILRFNERAISARLPKIEKICFGYSSVPARGLLCDGTFSFPGLTSVYLHRVTSGASMTFLGESYTLPMKHLELRDCRLSPPELNNIVKSAKSLKSFIYEVGEPRTTYQRRQNISYRSIRLALESQKDSLESIWVDYPHDYLFDELSTDETRPIGSFRNFTALKRLRIAGTYIFGFVWTDNLDVSRLVRALPEQIEAVHVTHADEDEETMEGVQLVMNAKAEGRLPQLSQLLLDMSRPYFEEHELELKRLKQQAEEVGMDFGIYDNYSDDRIVSDHDWVRFSRAGNLGYNREEIPWGFDEEVQWPKRVSGCMQRPRYGEIYIASS</sequence>
<feature type="compositionally biased region" description="Acidic residues" evidence="1">
    <location>
        <begin position="157"/>
        <end position="173"/>
    </location>
</feature>
<evidence type="ECO:0000259" key="3">
    <source>
        <dbReference type="Pfam" id="PF24969"/>
    </source>
</evidence>
<dbReference type="CDD" id="cd09917">
    <property type="entry name" value="F-box_SF"/>
    <property type="match status" value="1"/>
</dbReference>
<feature type="domain" description="Leucine-rich repeat" evidence="3">
    <location>
        <begin position="288"/>
        <end position="455"/>
    </location>
</feature>
<dbReference type="Pfam" id="PF24969">
    <property type="entry name" value="LRR_15"/>
    <property type="match status" value="1"/>
</dbReference>
<gene>
    <name evidence="4" type="ORF">PG997_005701</name>
</gene>
<dbReference type="InterPro" id="IPR056867">
    <property type="entry name" value="LRR_15"/>
</dbReference>
<proteinExistence type="predicted"/>
<feature type="domain" description="F-box" evidence="2">
    <location>
        <begin position="6"/>
        <end position="40"/>
    </location>
</feature>
<feature type="region of interest" description="Disordered" evidence="1">
    <location>
        <begin position="114"/>
        <end position="180"/>
    </location>
</feature>
<evidence type="ECO:0000259" key="2">
    <source>
        <dbReference type="Pfam" id="PF00646"/>
    </source>
</evidence>
<accession>A0ABR1WLK6</accession>
<organism evidence="4 5">
    <name type="scientific">Apiospora hydei</name>
    <dbReference type="NCBI Taxonomy" id="1337664"/>
    <lineage>
        <taxon>Eukaryota</taxon>
        <taxon>Fungi</taxon>
        <taxon>Dikarya</taxon>
        <taxon>Ascomycota</taxon>
        <taxon>Pezizomycotina</taxon>
        <taxon>Sordariomycetes</taxon>
        <taxon>Xylariomycetidae</taxon>
        <taxon>Amphisphaeriales</taxon>
        <taxon>Apiosporaceae</taxon>
        <taxon>Apiospora</taxon>
    </lineage>
</organism>
<feature type="compositionally biased region" description="Acidic residues" evidence="1">
    <location>
        <begin position="139"/>
        <end position="148"/>
    </location>
</feature>
<name>A0ABR1WLK6_9PEZI</name>
<dbReference type="RefSeq" id="XP_066668939.1">
    <property type="nucleotide sequence ID" value="XM_066810016.1"/>
</dbReference>
<reference evidence="4 5" key="1">
    <citation type="submission" date="2023-01" db="EMBL/GenBank/DDBJ databases">
        <title>Analysis of 21 Apiospora genomes using comparative genomics revels a genus with tremendous synthesis potential of carbohydrate active enzymes and secondary metabolites.</title>
        <authorList>
            <person name="Sorensen T."/>
        </authorList>
    </citation>
    <scope>NUCLEOTIDE SEQUENCE [LARGE SCALE GENOMIC DNA]</scope>
    <source>
        <strain evidence="4 5">CBS 114990</strain>
    </source>
</reference>
<evidence type="ECO:0008006" key="6">
    <source>
        <dbReference type="Google" id="ProtNLM"/>
    </source>
</evidence>
<keyword evidence="5" id="KW-1185">Reference proteome</keyword>
<dbReference type="InterPro" id="IPR001810">
    <property type="entry name" value="F-box_dom"/>
</dbReference>
<protein>
    <recommendedName>
        <fullName evidence="6">F-box domain-containing protein</fullName>
    </recommendedName>
</protein>
<evidence type="ECO:0000256" key="1">
    <source>
        <dbReference type="SAM" id="MobiDB-lite"/>
    </source>
</evidence>
<comment type="caution">
    <text evidence="4">The sequence shown here is derived from an EMBL/GenBank/DDBJ whole genome shotgun (WGS) entry which is preliminary data.</text>
</comment>
<evidence type="ECO:0000313" key="4">
    <source>
        <dbReference type="EMBL" id="KAK8084430.1"/>
    </source>
</evidence>
<dbReference type="Pfam" id="PF00646">
    <property type="entry name" value="F-box"/>
    <property type="match status" value="1"/>
</dbReference>
<dbReference type="EMBL" id="JAQQWN010000005">
    <property type="protein sequence ID" value="KAK8084430.1"/>
    <property type="molecule type" value="Genomic_DNA"/>
</dbReference>